<dbReference type="Gene3D" id="1.25.40.80">
    <property type="match status" value="1"/>
</dbReference>
<comment type="caution">
    <text evidence="7">The sequence shown here is derived from an EMBL/GenBank/DDBJ whole genome shotgun (WGS) entry which is preliminary data.</text>
</comment>
<evidence type="ECO:0000256" key="3">
    <source>
        <dbReference type="ARBA" id="ARBA00022991"/>
    </source>
</evidence>
<reference evidence="7" key="1">
    <citation type="submission" date="2016-12" db="EMBL/GenBank/DDBJ databases">
        <title>Discovery of methanogenic haloarchaea.</title>
        <authorList>
            <person name="Sorokin D.Y."/>
            <person name="Makarova K.S."/>
            <person name="Abbas B."/>
            <person name="Ferrer M."/>
            <person name="Golyshin P.N."/>
        </authorList>
    </citation>
    <scope>NUCLEOTIDE SEQUENCE [LARGE SCALE GENOMIC DNA]</scope>
    <source>
        <strain evidence="7">HMET1</strain>
    </source>
</reference>
<evidence type="ECO:0000313" key="8">
    <source>
        <dbReference type="Proteomes" id="UP000185744"/>
    </source>
</evidence>
<comment type="cofactor">
    <cofactor evidence="4">
        <name>FAD</name>
        <dbReference type="ChEBI" id="CHEBI:57692"/>
    </cofactor>
    <text evidence="4">Binds 1 FAD per subunit.</text>
</comment>
<dbReference type="STRING" id="1903181.BTN85_1117"/>
<evidence type="ECO:0000256" key="1">
    <source>
        <dbReference type="ARBA" id="ARBA00022630"/>
    </source>
</evidence>
<feature type="binding site" evidence="4">
    <location>
        <begin position="265"/>
        <end position="272"/>
    </location>
    <ligand>
        <name>FAD</name>
        <dbReference type="ChEBI" id="CHEBI:57692"/>
    </ligand>
</feature>
<dbReference type="AlphaFoldDB" id="A0A1Q6DW59"/>
<dbReference type="SUPFAM" id="SSF52425">
    <property type="entry name" value="Cryptochrome/photolyase, N-terminal domain"/>
    <property type="match status" value="1"/>
</dbReference>
<dbReference type="PANTHER" id="PTHR11455:SF9">
    <property type="entry name" value="CRYPTOCHROME CIRCADIAN CLOCK 5 ISOFORM X1"/>
    <property type="match status" value="1"/>
</dbReference>
<feature type="binding site" evidence="4">
    <location>
        <begin position="226"/>
        <end position="230"/>
    </location>
    <ligand>
        <name>FAD</name>
        <dbReference type="ChEBI" id="CHEBI:57692"/>
    </ligand>
</feature>
<dbReference type="GO" id="GO:0006950">
    <property type="term" value="P:response to stress"/>
    <property type="evidence" value="ECO:0007669"/>
    <property type="project" value="UniProtKB-ARBA"/>
</dbReference>
<feature type="domain" description="Photolyase/cryptochrome alpha/beta" evidence="6">
    <location>
        <begin position="1"/>
        <end position="126"/>
    </location>
</feature>
<feature type="binding site" evidence="4">
    <location>
        <position position="214"/>
    </location>
    <ligand>
        <name>FAD</name>
        <dbReference type="ChEBI" id="CHEBI:57692"/>
    </ligand>
</feature>
<dbReference type="Pfam" id="PF00875">
    <property type="entry name" value="DNA_photolyase"/>
    <property type="match status" value="1"/>
</dbReference>
<dbReference type="PRINTS" id="PR00147">
    <property type="entry name" value="DNAPHOTLYASE"/>
</dbReference>
<organism evidence="7 8">
    <name type="scientific">Methanohalarchaeum thermophilum</name>
    <dbReference type="NCBI Taxonomy" id="1903181"/>
    <lineage>
        <taxon>Archaea</taxon>
        <taxon>Methanobacteriati</taxon>
        <taxon>Methanobacteriota</taxon>
        <taxon>Methanonatronarchaeia</taxon>
        <taxon>Methanonatronarchaeales</taxon>
        <taxon>Methanonatronarchaeaceae</taxon>
        <taxon>Candidatus Methanohalarchaeum</taxon>
    </lineage>
</organism>
<dbReference type="InterPro" id="IPR005101">
    <property type="entry name" value="Cryptochr/Photolyase_FAD-bd"/>
</dbReference>
<sequence length="463" mass="55754">MACIVWIRRSLRVNDNTSLIEASNEFDEIIPLYIIDKNILKKTENEKRIRFWYRALKDLKRQLMDNGADLLIKTGDPLQILKKQVDKKELEKIFFNRDYSHYAKKRDQKVRNKLDIPIKEFKDIVLSEKKEILNSNDKPYQAFSYYYKKWLDKNKRKPKKVSSFKTPNIENSSLPRLKQLENIEKTEKEIEIWKPTRKEGLTRLNEFMDKIGEYKEKGEYPNKGFTSKISPYLKFGKISIREAYWKAEEQKNTEKTEGVTEWQRQLAWRDFYFQILHNHPEIRKRAFKEKYSKIEWNKKEKWKSFKNAKTGYPVIDAGIRQLKNQGWIHNRLRMLITSFAAKDLYLDWKKLHKFYKKHFIDAEIASMLGGIQWCYSIGPSSQPYFRVFNPIKQSKKYDPKGKYIKRWLSELKDVPTDYIHEPHKTPKKIQSQIDLDIGKDYPQPIVDHKPRIKKAKKMYSRFN</sequence>
<gene>
    <name evidence="7" type="ORF">BTN85_1117</name>
</gene>
<keyword evidence="1 4" id="KW-0285">Flavoprotein</keyword>
<comment type="similarity">
    <text evidence="5">Belongs to the DNA photolyase family.</text>
</comment>
<dbReference type="EMBL" id="MSDW01000001">
    <property type="protein sequence ID" value="OKY78620.1"/>
    <property type="molecule type" value="Genomic_DNA"/>
</dbReference>
<dbReference type="GO" id="GO:0009416">
    <property type="term" value="P:response to light stimulus"/>
    <property type="evidence" value="ECO:0007669"/>
    <property type="project" value="TreeGrafter"/>
</dbReference>
<dbReference type="InterPro" id="IPR036134">
    <property type="entry name" value="Crypto/Photolyase_FAD-like_sf"/>
</dbReference>
<evidence type="ECO:0000259" key="6">
    <source>
        <dbReference type="PROSITE" id="PS51645"/>
    </source>
</evidence>
<dbReference type="GO" id="GO:0071949">
    <property type="term" value="F:FAD binding"/>
    <property type="evidence" value="ECO:0007669"/>
    <property type="project" value="TreeGrafter"/>
</dbReference>
<proteinExistence type="inferred from homology"/>
<dbReference type="PANTHER" id="PTHR11455">
    <property type="entry name" value="CRYPTOCHROME"/>
    <property type="match status" value="1"/>
</dbReference>
<dbReference type="PROSITE" id="PS51645">
    <property type="entry name" value="PHR_CRY_ALPHA_BETA"/>
    <property type="match status" value="1"/>
</dbReference>
<dbReference type="InParanoid" id="A0A1Q6DW59"/>
<keyword evidence="8" id="KW-1185">Reference proteome</keyword>
<dbReference type="GO" id="GO:0003904">
    <property type="term" value="F:deoxyribodipyrimidine photo-lyase activity"/>
    <property type="evidence" value="ECO:0007669"/>
    <property type="project" value="TreeGrafter"/>
</dbReference>
<keyword evidence="2 4" id="KW-0274">FAD</keyword>
<dbReference type="PROSITE" id="PS00691">
    <property type="entry name" value="DNA_PHOTOLYASES_1_2"/>
    <property type="match status" value="1"/>
</dbReference>
<dbReference type="Proteomes" id="UP000185744">
    <property type="component" value="Unassembled WGS sequence"/>
</dbReference>
<evidence type="ECO:0000256" key="4">
    <source>
        <dbReference type="PIRSR" id="PIRSR602081-1"/>
    </source>
</evidence>
<dbReference type="GO" id="GO:0006139">
    <property type="term" value="P:nucleobase-containing compound metabolic process"/>
    <property type="evidence" value="ECO:0007669"/>
    <property type="project" value="UniProtKB-ARBA"/>
</dbReference>
<dbReference type="InterPro" id="IPR036155">
    <property type="entry name" value="Crypto/Photolyase_N_sf"/>
</dbReference>
<dbReference type="InterPro" id="IPR014729">
    <property type="entry name" value="Rossmann-like_a/b/a_fold"/>
</dbReference>
<dbReference type="Gene3D" id="3.40.50.620">
    <property type="entry name" value="HUPs"/>
    <property type="match status" value="1"/>
</dbReference>
<dbReference type="InterPro" id="IPR018394">
    <property type="entry name" value="DNA_photolyase_1_CS_C"/>
</dbReference>
<evidence type="ECO:0000256" key="5">
    <source>
        <dbReference type="RuleBase" id="RU004182"/>
    </source>
</evidence>
<dbReference type="SUPFAM" id="SSF48173">
    <property type="entry name" value="Cryptochrome/photolyase FAD-binding domain"/>
    <property type="match status" value="1"/>
</dbReference>
<evidence type="ECO:0000256" key="2">
    <source>
        <dbReference type="ARBA" id="ARBA00022827"/>
    </source>
</evidence>
<dbReference type="InterPro" id="IPR002081">
    <property type="entry name" value="Cryptochrome/DNA_photolyase_1"/>
</dbReference>
<dbReference type="Gene3D" id="1.10.579.10">
    <property type="entry name" value="DNA Cyclobutane Dipyrimidine Photolyase, subunit A, domain 3"/>
    <property type="match status" value="1"/>
</dbReference>
<dbReference type="GO" id="GO:0003677">
    <property type="term" value="F:DNA binding"/>
    <property type="evidence" value="ECO:0007669"/>
    <property type="project" value="TreeGrafter"/>
</dbReference>
<dbReference type="InterPro" id="IPR006050">
    <property type="entry name" value="DNA_photolyase_N"/>
</dbReference>
<accession>A0A1Q6DW59</accession>
<feature type="binding site" evidence="4">
    <location>
        <position position="262"/>
    </location>
    <ligand>
        <name>FAD</name>
        <dbReference type="ChEBI" id="CHEBI:57692"/>
    </ligand>
</feature>
<keyword evidence="3 5" id="KW-0157">Chromophore</keyword>
<protein>
    <submittedName>
        <fullName evidence="7">Deoxyribodipyrimidine photolyase PhrB</fullName>
    </submittedName>
</protein>
<name>A0A1Q6DW59_METT1</name>
<evidence type="ECO:0000313" key="7">
    <source>
        <dbReference type="EMBL" id="OKY78620.1"/>
    </source>
</evidence>
<dbReference type="Pfam" id="PF03441">
    <property type="entry name" value="FAD_binding_7"/>
    <property type="match status" value="1"/>
</dbReference>